<reference evidence="5 6" key="1">
    <citation type="submission" date="2020-05" db="EMBL/GenBank/DDBJ databases">
        <title>FDA dAtabase for Regulatory Grade micrObial Sequences (FDA-ARGOS): Supporting development and validation of Infectious Disease Dx tests.</title>
        <authorList>
            <person name="Sproer C."/>
            <person name="Gronow S."/>
            <person name="Severitt S."/>
            <person name="Schroder I."/>
            <person name="Tallon L."/>
            <person name="Sadzewicz L."/>
            <person name="Zhao X."/>
            <person name="Vavikolanu K."/>
            <person name="Mehta A."/>
            <person name="Aluvathingal J."/>
            <person name="Nadendla S."/>
            <person name="Myers T."/>
            <person name="Yan Y."/>
            <person name="Sichtig H."/>
        </authorList>
    </citation>
    <scope>NUCLEOTIDE SEQUENCE [LARGE SCALE GENOMIC DNA]</scope>
    <source>
        <strain evidence="5 6">FDAARGOS_787</strain>
    </source>
</reference>
<dbReference type="PANTHER" id="PTHR14084">
    <property type="entry name" value="KYNURENINASE"/>
    <property type="match status" value="1"/>
</dbReference>
<dbReference type="Gene3D" id="3.40.640.10">
    <property type="entry name" value="Type I PLP-dependent aspartate aminotransferase-like (Major domain)"/>
    <property type="match status" value="1"/>
</dbReference>
<sequence>MNTSPTDSHRAGWLLYHSVGMFPGQEETMRAALDEFAAAWCRPDLQRWDYGLAARQQSLMQFAALVGAPVDAVFSAENVTEAFAKFVGGLGRERLSGRRILIAADCFPSLHYLLSGLAPILGFQLDTVPLGAGDHYVTDDAFIARWQDDVALAIVTFVTSTASKRADLARLTRHGRAQGSLIAVDITQAAGIVDFDVRQPAIDFAATTTLKWLCGAPGAGLAYVNPSLLDERLTPLAQGWFSQPDPFNWDLDKFSLASEARRFDNGTPSFLPYVASAPGLAWRLSPAAEGMLAHNQMLARKLIALCDHKGYALCSPRNEHERGGSVMTLLPAHVDPRALEVELARHGVLVDTRGRILRMSPGVLTSASVVDELARLLPAA</sequence>
<evidence type="ECO:0000256" key="3">
    <source>
        <dbReference type="ARBA" id="ARBA00022898"/>
    </source>
</evidence>
<dbReference type="GO" id="GO:0019441">
    <property type="term" value="P:L-tryptophan catabolic process to kynurenine"/>
    <property type="evidence" value="ECO:0007669"/>
    <property type="project" value="TreeGrafter"/>
</dbReference>
<organism evidence="5 6">
    <name type="scientific">Achromobacter denitrificans</name>
    <name type="common">Alcaligenes denitrificans</name>
    <dbReference type="NCBI Taxonomy" id="32002"/>
    <lineage>
        <taxon>Bacteria</taxon>
        <taxon>Pseudomonadati</taxon>
        <taxon>Pseudomonadota</taxon>
        <taxon>Betaproteobacteria</taxon>
        <taxon>Burkholderiales</taxon>
        <taxon>Alcaligenaceae</taxon>
        <taxon>Achromobacter</taxon>
    </lineage>
</organism>
<dbReference type="Gene3D" id="3.90.1150.10">
    <property type="entry name" value="Aspartate Aminotransferase, domain 1"/>
    <property type="match status" value="1"/>
</dbReference>
<name>A0A6N0JUR8_ACHDE</name>
<gene>
    <name evidence="5" type="ORF">FOC81_30335</name>
</gene>
<dbReference type="InterPro" id="IPR010111">
    <property type="entry name" value="Kynureninase"/>
</dbReference>
<protein>
    <submittedName>
        <fullName evidence="5">Aminotransferase class V-fold PLP-dependent enzyme</fullName>
    </submittedName>
</protein>
<dbReference type="GO" id="GO:0009435">
    <property type="term" value="P:NAD+ biosynthetic process"/>
    <property type="evidence" value="ECO:0007669"/>
    <property type="project" value="InterPro"/>
</dbReference>
<accession>A0A6N0JUR8</accession>
<dbReference type="AlphaFoldDB" id="A0A6N0JUR8"/>
<dbReference type="PANTHER" id="PTHR14084:SF0">
    <property type="entry name" value="KYNURENINASE"/>
    <property type="match status" value="1"/>
</dbReference>
<dbReference type="GO" id="GO:0043420">
    <property type="term" value="P:anthranilate metabolic process"/>
    <property type="evidence" value="ECO:0007669"/>
    <property type="project" value="TreeGrafter"/>
</dbReference>
<dbReference type="GO" id="GO:0030170">
    <property type="term" value="F:pyridoxal phosphate binding"/>
    <property type="evidence" value="ECO:0007669"/>
    <property type="project" value="InterPro"/>
</dbReference>
<dbReference type="InterPro" id="IPR015421">
    <property type="entry name" value="PyrdxlP-dep_Trfase_major"/>
</dbReference>
<dbReference type="InterPro" id="IPR000192">
    <property type="entry name" value="Aminotrans_V_dom"/>
</dbReference>
<proteinExistence type="predicted"/>
<dbReference type="Proteomes" id="UP000509782">
    <property type="component" value="Chromosome"/>
</dbReference>
<evidence type="ECO:0000256" key="2">
    <source>
        <dbReference type="ARBA" id="ARBA00022801"/>
    </source>
</evidence>
<keyword evidence="1" id="KW-0662">Pyridine nucleotide biosynthesis</keyword>
<evidence type="ECO:0000259" key="4">
    <source>
        <dbReference type="Pfam" id="PF00266"/>
    </source>
</evidence>
<dbReference type="GO" id="GO:0005737">
    <property type="term" value="C:cytoplasm"/>
    <property type="evidence" value="ECO:0007669"/>
    <property type="project" value="InterPro"/>
</dbReference>
<evidence type="ECO:0000256" key="1">
    <source>
        <dbReference type="ARBA" id="ARBA00022642"/>
    </source>
</evidence>
<keyword evidence="2" id="KW-0378">Hydrolase</keyword>
<dbReference type="GO" id="GO:0008483">
    <property type="term" value="F:transaminase activity"/>
    <property type="evidence" value="ECO:0007669"/>
    <property type="project" value="UniProtKB-KW"/>
</dbReference>
<dbReference type="Pfam" id="PF00266">
    <property type="entry name" value="Aminotran_5"/>
    <property type="match status" value="1"/>
</dbReference>
<keyword evidence="5" id="KW-0808">Transferase</keyword>
<keyword evidence="3" id="KW-0663">Pyridoxal phosphate</keyword>
<dbReference type="GO" id="GO:0030429">
    <property type="term" value="F:kynureninase activity"/>
    <property type="evidence" value="ECO:0007669"/>
    <property type="project" value="InterPro"/>
</dbReference>
<keyword evidence="5" id="KW-0032">Aminotransferase</keyword>
<feature type="domain" description="Aminotransferase class V" evidence="4">
    <location>
        <begin position="61"/>
        <end position="354"/>
    </location>
</feature>
<dbReference type="SUPFAM" id="SSF53383">
    <property type="entry name" value="PLP-dependent transferases"/>
    <property type="match status" value="1"/>
</dbReference>
<evidence type="ECO:0000313" key="6">
    <source>
        <dbReference type="Proteomes" id="UP000509782"/>
    </source>
</evidence>
<dbReference type="InterPro" id="IPR015424">
    <property type="entry name" value="PyrdxlP-dep_Trfase"/>
</dbReference>
<evidence type="ECO:0000313" key="5">
    <source>
        <dbReference type="EMBL" id="QKQ50787.1"/>
    </source>
</evidence>
<dbReference type="RefSeq" id="WP_088446701.1">
    <property type="nucleotide sequence ID" value="NZ_CP020917.1"/>
</dbReference>
<dbReference type="InterPro" id="IPR015422">
    <property type="entry name" value="PyrdxlP-dep_Trfase_small"/>
</dbReference>
<dbReference type="EMBL" id="CP054569">
    <property type="protein sequence ID" value="QKQ50787.1"/>
    <property type="molecule type" value="Genomic_DNA"/>
</dbReference>